<dbReference type="Gene3D" id="3.40.50.150">
    <property type="entry name" value="Vaccinia Virus protein VP39"/>
    <property type="match status" value="1"/>
</dbReference>
<dbReference type="SUPFAM" id="SSF53335">
    <property type="entry name" value="S-adenosyl-L-methionine-dependent methyltransferases"/>
    <property type="match status" value="1"/>
</dbReference>
<gene>
    <name evidence="2" type="ORF">BCL74_1207</name>
</gene>
<dbReference type="EMBL" id="RBIG01000001">
    <property type="protein sequence ID" value="RKQ73419.1"/>
    <property type="molecule type" value="Genomic_DNA"/>
</dbReference>
<dbReference type="RefSeq" id="WP_121218294.1">
    <property type="nucleotide sequence ID" value="NZ_RBIG01000001.1"/>
</dbReference>
<dbReference type="GO" id="GO:0032259">
    <property type="term" value="P:methylation"/>
    <property type="evidence" value="ECO:0007669"/>
    <property type="project" value="UniProtKB-KW"/>
</dbReference>
<evidence type="ECO:0000313" key="2">
    <source>
        <dbReference type="EMBL" id="RKQ73419.1"/>
    </source>
</evidence>
<feature type="domain" description="Methyltransferase FkbM" evidence="1">
    <location>
        <begin position="86"/>
        <end position="243"/>
    </location>
</feature>
<sequence length="301" mass="32685">MIVLARQARRLAGKVKRTLFPPPPALLPPTTLHTGAVDVIETRHGWMLIPRSDTTIGESLRRYGEWAESEIQLMSCFVVPGGTILEVGANLGAHTLAFAKMVGREGRVIAVEPQRYIHACLSGSVAANGHTHVLILNALAGDRTDHVLPPPVDYAAAGNFGAVHFRDVQFTTRSFEAIPMICADDLALDRLDLVKIDAEGMEAEVLRGMAGTLERLHPALFVEATTKGRAEAVEAVLHPLGYRGWTAKAMAYNPDNFRGDRYNIFGASTETNVLYLTEDQAARHAAALADMPPFSPSEMPL</sequence>
<dbReference type="Proteomes" id="UP000277424">
    <property type="component" value="Unassembled WGS sequence"/>
</dbReference>
<protein>
    <submittedName>
        <fullName evidence="2">FkbM family methyltransferase</fullName>
    </submittedName>
</protein>
<dbReference type="InterPro" id="IPR006342">
    <property type="entry name" value="FkbM_mtfrase"/>
</dbReference>
<evidence type="ECO:0000313" key="3">
    <source>
        <dbReference type="Proteomes" id="UP000277424"/>
    </source>
</evidence>
<dbReference type="InterPro" id="IPR052514">
    <property type="entry name" value="SAM-dependent_MTase"/>
</dbReference>
<name>A0A420WR07_9PROT</name>
<evidence type="ECO:0000259" key="1">
    <source>
        <dbReference type="Pfam" id="PF05050"/>
    </source>
</evidence>
<dbReference type="GO" id="GO:0008168">
    <property type="term" value="F:methyltransferase activity"/>
    <property type="evidence" value="ECO:0007669"/>
    <property type="project" value="UniProtKB-KW"/>
</dbReference>
<dbReference type="AlphaFoldDB" id="A0A420WR07"/>
<dbReference type="OrthoDB" id="5679686at2"/>
<keyword evidence="2" id="KW-0489">Methyltransferase</keyword>
<keyword evidence="2" id="KW-0808">Transferase</keyword>
<organism evidence="2 3">
    <name type="scientific">Oceanibaculum indicum</name>
    <dbReference type="NCBI Taxonomy" id="526216"/>
    <lineage>
        <taxon>Bacteria</taxon>
        <taxon>Pseudomonadati</taxon>
        <taxon>Pseudomonadota</taxon>
        <taxon>Alphaproteobacteria</taxon>
        <taxon>Rhodospirillales</taxon>
        <taxon>Oceanibaculaceae</taxon>
        <taxon>Oceanibaculum</taxon>
    </lineage>
</organism>
<comment type="caution">
    <text evidence="2">The sequence shown here is derived from an EMBL/GenBank/DDBJ whole genome shotgun (WGS) entry which is preliminary data.</text>
</comment>
<reference evidence="2 3" key="1">
    <citation type="submission" date="2018-10" db="EMBL/GenBank/DDBJ databases">
        <title>Comparative analysis of microorganisms from saline springs in Andes Mountain Range, Colombia.</title>
        <authorList>
            <person name="Rubin E."/>
        </authorList>
    </citation>
    <scope>NUCLEOTIDE SEQUENCE [LARGE SCALE GENOMIC DNA]</scope>
    <source>
        <strain evidence="2 3">USBA 36</strain>
    </source>
</reference>
<dbReference type="Pfam" id="PF05050">
    <property type="entry name" value="Methyltransf_21"/>
    <property type="match status" value="1"/>
</dbReference>
<dbReference type="PANTHER" id="PTHR34203">
    <property type="entry name" value="METHYLTRANSFERASE, FKBM FAMILY PROTEIN"/>
    <property type="match status" value="1"/>
</dbReference>
<proteinExistence type="predicted"/>
<dbReference type="InterPro" id="IPR029063">
    <property type="entry name" value="SAM-dependent_MTases_sf"/>
</dbReference>
<dbReference type="PANTHER" id="PTHR34203:SF15">
    <property type="entry name" value="SLL1173 PROTEIN"/>
    <property type="match status" value="1"/>
</dbReference>
<accession>A0A420WR07</accession>
<dbReference type="NCBIfam" id="TIGR01444">
    <property type="entry name" value="fkbM_fam"/>
    <property type="match status" value="1"/>
</dbReference>